<name>A0A9W6B4K0_9FLAO</name>
<feature type="transmembrane region" description="Helical" evidence="2">
    <location>
        <begin position="6"/>
        <end position="26"/>
    </location>
</feature>
<dbReference type="Proteomes" id="UP001143545">
    <property type="component" value="Unassembled WGS sequence"/>
</dbReference>
<organism evidence="3 4">
    <name type="scientific">Neptunitalea chrysea</name>
    <dbReference type="NCBI Taxonomy" id="1647581"/>
    <lineage>
        <taxon>Bacteria</taxon>
        <taxon>Pseudomonadati</taxon>
        <taxon>Bacteroidota</taxon>
        <taxon>Flavobacteriia</taxon>
        <taxon>Flavobacteriales</taxon>
        <taxon>Flavobacteriaceae</taxon>
        <taxon>Neptunitalea</taxon>
    </lineage>
</organism>
<feature type="coiled-coil region" evidence="1">
    <location>
        <begin position="32"/>
        <end position="63"/>
    </location>
</feature>
<evidence type="ECO:0000313" key="4">
    <source>
        <dbReference type="Proteomes" id="UP001143545"/>
    </source>
</evidence>
<keyword evidence="2" id="KW-0472">Membrane</keyword>
<dbReference type="EMBL" id="BRVP01000004">
    <property type="protein sequence ID" value="GLB51722.1"/>
    <property type="molecule type" value="Genomic_DNA"/>
</dbReference>
<reference evidence="3" key="1">
    <citation type="submission" date="2022-07" db="EMBL/GenBank/DDBJ databases">
        <title>Taxonomy of Novel Oxalotrophic and Methylotrophic Bacteria.</title>
        <authorList>
            <person name="Sahin N."/>
            <person name="Tani A."/>
        </authorList>
    </citation>
    <scope>NUCLEOTIDE SEQUENCE</scope>
    <source>
        <strain evidence="3">AM327</strain>
    </source>
</reference>
<comment type="caution">
    <text evidence="3">The sequence shown here is derived from an EMBL/GenBank/DDBJ whole genome shotgun (WGS) entry which is preliminary data.</text>
</comment>
<keyword evidence="1" id="KW-0175">Coiled coil</keyword>
<dbReference type="AlphaFoldDB" id="A0A9W6B4K0"/>
<evidence type="ECO:0000256" key="1">
    <source>
        <dbReference type="SAM" id="Coils"/>
    </source>
</evidence>
<evidence type="ECO:0000256" key="2">
    <source>
        <dbReference type="SAM" id="Phobius"/>
    </source>
</evidence>
<protein>
    <submittedName>
        <fullName evidence="3">Uncharacterized protein</fullName>
    </submittedName>
</protein>
<gene>
    <name evidence="3" type="ORF">NBRC110019_07610</name>
</gene>
<keyword evidence="4" id="KW-1185">Reference proteome</keyword>
<keyword evidence="2" id="KW-0812">Transmembrane</keyword>
<accession>A0A9W6B4K0</accession>
<keyword evidence="2" id="KW-1133">Transmembrane helix</keyword>
<proteinExistence type="predicted"/>
<dbReference type="RefSeq" id="WP_281752552.1">
    <property type="nucleotide sequence ID" value="NZ_BRVP01000004.1"/>
</dbReference>
<evidence type="ECO:0000313" key="3">
    <source>
        <dbReference type="EMBL" id="GLB51722.1"/>
    </source>
</evidence>
<sequence>MKAVKIIILSFVGLFIFLVLFGLLAPETEYEANIKKQKVQDSIEQAEKLAEQKKIDAAIFEKNVRIVDSLKKDFLFEEDEFNDQVWINHKRFGKYWPNRNALVVYIRKDGSYYLQSNYHGSDWVFHQNIKVKLGNDVITSENINTFDKRHKTDLSGGDVWEVNQYTNNSPDVAKAIAHYTGKEPVKVRFQGEQNIEDFTLSSRDKKAIEESIIFAEALQNTWNKIGGPTIP</sequence>